<name>A0ACC7MFH7_9BURK</name>
<gene>
    <name evidence="1" type="ORF">QPK29_020265</name>
</gene>
<comment type="caution">
    <text evidence="1">The sequence shown here is derived from an EMBL/GenBank/DDBJ whole genome shotgun (WGS) entry which is preliminary data.</text>
</comment>
<evidence type="ECO:0000313" key="1">
    <source>
        <dbReference type="EMBL" id="MFJ1470054.1"/>
    </source>
</evidence>
<accession>A0ACC7MFH7</accession>
<dbReference type="Proteomes" id="UP001168096">
    <property type="component" value="Unassembled WGS sequence"/>
</dbReference>
<organism evidence="1 2">
    <name type="scientific">Massilia orientalis</name>
    <dbReference type="NCBI Taxonomy" id="3050128"/>
    <lineage>
        <taxon>Bacteria</taxon>
        <taxon>Pseudomonadati</taxon>
        <taxon>Pseudomonadota</taxon>
        <taxon>Betaproteobacteria</taxon>
        <taxon>Burkholderiales</taxon>
        <taxon>Oxalobacteraceae</taxon>
        <taxon>Telluria group</taxon>
        <taxon>Massilia</taxon>
    </lineage>
</organism>
<sequence length="235" mass="25200">MASSNVLYLPSNRVGRDFIVGDVGGAFDQLFRAMQDVDFDPNRDRLISVGHLLAGQASLTSCIRFLRTPSVFAVLSNGEQDLIDLFAEGPPDDEAVEALAALDYHGMTWLAGAGQLQRTQLVAAMRLLPLAISIGDVGTATGYVHAGLPQGEGWEEFTTGLRRGEDHCVSAALREMTGGHQVSGVERVFVCYTPDWDLTPSHANIVPVAPGPVLRLISDMMAAPKLVEGREAAKI</sequence>
<dbReference type="EMBL" id="JASNRB020000013">
    <property type="protein sequence ID" value="MFJ1470054.1"/>
    <property type="molecule type" value="Genomic_DNA"/>
</dbReference>
<protein>
    <submittedName>
        <fullName evidence="1">Uncharacterized protein</fullName>
    </submittedName>
</protein>
<keyword evidence="2" id="KW-1185">Reference proteome</keyword>
<proteinExistence type="predicted"/>
<evidence type="ECO:0000313" key="2">
    <source>
        <dbReference type="Proteomes" id="UP001168096"/>
    </source>
</evidence>
<reference evidence="1" key="1">
    <citation type="submission" date="2024-11" db="EMBL/GenBank/DDBJ databases">
        <title>Description of Massilia orientalis sp. nov., isolated from rhizosphere soil of Ageratina adenophora.</title>
        <authorList>
            <person name="Wang Y."/>
        </authorList>
    </citation>
    <scope>NUCLEOTIDE SEQUENCE</scope>
    <source>
        <strain evidence="1">YIM B02787</strain>
    </source>
</reference>